<protein>
    <recommendedName>
        <fullName evidence="1">Integrase catalytic domain-containing protein</fullName>
    </recommendedName>
</protein>
<dbReference type="InterPro" id="IPR012337">
    <property type="entry name" value="RNaseH-like_sf"/>
</dbReference>
<dbReference type="Pfam" id="PF13683">
    <property type="entry name" value="rve_3"/>
    <property type="match status" value="1"/>
</dbReference>
<accession>A0ABQ0IAP0</accession>
<name>A0ABQ0IAP0_9ALTE</name>
<sequence length="100" mass="11698">MSHILTEGLSRKTFNIIDDYNREGLAINVYLSVPNAMVIRSLKQVIVWQGDPTQNPYVAWFNRTARQELLNLHMFESVEQAQNLATYCLCIYNSFIKSWR</sequence>
<organism evidence="2 3">
    <name type="scientific">Paraglaciecola agarilytica NO2</name>
    <dbReference type="NCBI Taxonomy" id="1125747"/>
    <lineage>
        <taxon>Bacteria</taxon>
        <taxon>Pseudomonadati</taxon>
        <taxon>Pseudomonadota</taxon>
        <taxon>Gammaproteobacteria</taxon>
        <taxon>Alteromonadales</taxon>
        <taxon>Alteromonadaceae</taxon>
        <taxon>Paraglaciecola</taxon>
    </lineage>
</organism>
<feature type="domain" description="Integrase catalytic" evidence="1">
    <location>
        <begin position="49"/>
        <end position="94"/>
    </location>
</feature>
<evidence type="ECO:0000313" key="2">
    <source>
        <dbReference type="EMBL" id="GAC06439.1"/>
    </source>
</evidence>
<dbReference type="EMBL" id="BAEK01000065">
    <property type="protein sequence ID" value="GAC06439.1"/>
    <property type="molecule type" value="Genomic_DNA"/>
</dbReference>
<evidence type="ECO:0000259" key="1">
    <source>
        <dbReference type="Pfam" id="PF13683"/>
    </source>
</evidence>
<evidence type="ECO:0000313" key="3">
    <source>
        <dbReference type="Proteomes" id="UP000008372"/>
    </source>
</evidence>
<dbReference type="SUPFAM" id="SSF53098">
    <property type="entry name" value="Ribonuclease H-like"/>
    <property type="match status" value="1"/>
</dbReference>
<keyword evidence="3" id="KW-1185">Reference proteome</keyword>
<proteinExistence type="predicted"/>
<reference evidence="2 3" key="1">
    <citation type="journal article" date="2014" name="Environ. Microbiol.">
        <title>Comparative genomics of the marine bacterial genus Glaciecola reveals the high degree of genomic diversity and genomic characteristic for cold adaptation.</title>
        <authorList>
            <person name="Qin Q.L."/>
            <person name="Xie B.B."/>
            <person name="Yu Y."/>
            <person name="Shu Y.L."/>
            <person name="Rong J.C."/>
            <person name="Zhang Y.J."/>
            <person name="Zhao D.L."/>
            <person name="Chen X.L."/>
            <person name="Zhang X.Y."/>
            <person name="Chen B."/>
            <person name="Zhou B.C."/>
            <person name="Zhang Y.Z."/>
        </authorList>
    </citation>
    <scope>NUCLEOTIDE SEQUENCE [LARGE SCALE GENOMIC DNA]</scope>
    <source>
        <strain evidence="2 3">NO2</strain>
    </source>
</reference>
<dbReference type="PANTHER" id="PTHR47515:SF2">
    <property type="entry name" value="INTEGRASE CORE DOMAIN PROTEIN"/>
    <property type="match status" value="1"/>
</dbReference>
<gene>
    <name evidence="2" type="ORF">GAGA_3606</name>
</gene>
<dbReference type="RefSeq" id="WP_008305316.1">
    <property type="nucleotide sequence ID" value="NZ_BAEK01000065.1"/>
</dbReference>
<dbReference type="Proteomes" id="UP000008372">
    <property type="component" value="Unassembled WGS sequence"/>
</dbReference>
<comment type="caution">
    <text evidence="2">The sequence shown here is derived from an EMBL/GenBank/DDBJ whole genome shotgun (WGS) entry which is preliminary data.</text>
</comment>
<dbReference type="InterPro" id="IPR001584">
    <property type="entry name" value="Integrase_cat-core"/>
</dbReference>
<dbReference type="PANTHER" id="PTHR47515">
    <property type="entry name" value="LOW CALCIUM RESPONSE LOCUS PROTEIN T"/>
    <property type="match status" value="1"/>
</dbReference>